<evidence type="ECO:0000256" key="2">
    <source>
        <dbReference type="ARBA" id="ARBA00023012"/>
    </source>
</evidence>
<dbReference type="PANTHER" id="PTHR48111:SF1">
    <property type="entry name" value="TWO-COMPONENT RESPONSE REGULATOR ORR33"/>
    <property type="match status" value="1"/>
</dbReference>
<name>A0ABP8Q266_9GAMM</name>
<keyword evidence="2" id="KW-0902">Two-component regulatory system</keyword>
<feature type="modified residue" description="4-aspartylphosphate" evidence="6">
    <location>
        <position position="56"/>
    </location>
</feature>
<keyword evidence="1 6" id="KW-0597">Phosphoprotein</keyword>
<evidence type="ECO:0000256" key="1">
    <source>
        <dbReference type="ARBA" id="ARBA00022553"/>
    </source>
</evidence>
<dbReference type="InterPro" id="IPR011006">
    <property type="entry name" value="CheY-like_superfamily"/>
</dbReference>
<dbReference type="PANTHER" id="PTHR48111">
    <property type="entry name" value="REGULATOR OF RPOS"/>
    <property type="match status" value="1"/>
</dbReference>
<accession>A0ABP8Q266</accession>
<dbReference type="Gene3D" id="3.40.50.2300">
    <property type="match status" value="1"/>
</dbReference>
<evidence type="ECO:0000256" key="4">
    <source>
        <dbReference type="ARBA" id="ARBA00023125"/>
    </source>
</evidence>
<evidence type="ECO:0000256" key="6">
    <source>
        <dbReference type="PROSITE-ProRule" id="PRU00169"/>
    </source>
</evidence>
<keyword evidence="4" id="KW-0238">DNA-binding</keyword>
<dbReference type="Gene3D" id="3.60.40.10">
    <property type="entry name" value="PPM-type phosphatase domain"/>
    <property type="match status" value="1"/>
</dbReference>
<keyword evidence="3" id="KW-0805">Transcription regulation</keyword>
<protein>
    <submittedName>
        <fullName evidence="8">Response regulator</fullName>
    </submittedName>
</protein>
<keyword evidence="5" id="KW-0804">Transcription</keyword>
<evidence type="ECO:0000313" key="9">
    <source>
        <dbReference type="Proteomes" id="UP001501321"/>
    </source>
</evidence>
<gene>
    <name evidence="8" type="ORF">GCM10023095_11070</name>
</gene>
<organism evidence="8 9">
    <name type="scientific">Pseudaeromonas paramecii</name>
    <dbReference type="NCBI Taxonomy" id="2138166"/>
    <lineage>
        <taxon>Bacteria</taxon>
        <taxon>Pseudomonadati</taxon>
        <taxon>Pseudomonadota</taxon>
        <taxon>Gammaproteobacteria</taxon>
        <taxon>Aeromonadales</taxon>
        <taxon>Aeromonadaceae</taxon>
        <taxon>Pseudaeromonas</taxon>
    </lineage>
</organism>
<dbReference type="InterPro" id="IPR039420">
    <property type="entry name" value="WalR-like"/>
</dbReference>
<evidence type="ECO:0000256" key="3">
    <source>
        <dbReference type="ARBA" id="ARBA00023015"/>
    </source>
</evidence>
<dbReference type="SUPFAM" id="SSF52172">
    <property type="entry name" value="CheY-like"/>
    <property type="match status" value="1"/>
</dbReference>
<reference evidence="9" key="1">
    <citation type="journal article" date="2019" name="Int. J. Syst. Evol. Microbiol.">
        <title>The Global Catalogue of Microorganisms (GCM) 10K type strain sequencing project: providing services to taxonomists for standard genome sequencing and annotation.</title>
        <authorList>
            <consortium name="The Broad Institute Genomics Platform"/>
            <consortium name="The Broad Institute Genome Sequencing Center for Infectious Disease"/>
            <person name="Wu L."/>
            <person name="Ma J."/>
        </authorList>
    </citation>
    <scope>NUCLEOTIDE SEQUENCE [LARGE SCALE GENOMIC DNA]</scope>
    <source>
        <strain evidence="9">JCM 32226</strain>
    </source>
</reference>
<dbReference type="Pfam" id="PF00072">
    <property type="entry name" value="Response_reg"/>
    <property type="match status" value="1"/>
</dbReference>
<evidence type="ECO:0000313" key="8">
    <source>
        <dbReference type="EMBL" id="GAA4496320.1"/>
    </source>
</evidence>
<dbReference type="PROSITE" id="PS50110">
    <property type="entry name" value="RESPONSE_REGULATORY"/>
    <property type="match status" value="1"/>
</dbReference>
<keyword evidence="9" id="KW-1185">Reference proteome</keyword>
<evidence type="ECO:0000259" key="7">
    <source>
        <dbReference type="PROSITE" id="PS50110"/>
    </source>
</evidence>
<dbReference type="EMBL" id="BAABFC010000009">
    <property type="protein sequence ID" value="GAA4496320.1"/>
    <property type="molecule type" value="Genomic_DNA"/>
</dbReference>
<evidence type="ECO:0000256" key="5">
    <source>
        <dbReference type="ARBA" id="ARBA00023163"/>
    </source>
</evidence>
<comment type="caution">
    <text evidence="8">The sequence shown here is derived from an EMBL/GenBank/DDBJ whole genome shotgun (WGS) entry which is preliminary data.</text>
</comment>
<dbReference type="InterPro" id="IPR001789">
    <property type="entry name" value="Sig_transdc_resp-reg_receiver"/>
</dbReference>
<dbReference type="InterPro" id="IPR036457">
    <property type="entry name" value="PPM-type-like_dom_sf"/>
</dbReference>
<proteinExistence type="predicted"/>
<dbReference type="SMART" id="SM00448">
    <property type="entry name" value="REC"/>
    <property type="match status" value="1"/>
</dbReference>
<dbReference type="Proteomes" id="UP001501321">
    <property type="component" value="Unassembled WGS sequence"/>
</dbReference>
<sequence>MAEQQLKILVIEDEPVFRTTLVAQLRQGGNLVYEAANGVEGLAAVAMYQPDLVLCDLQMPMMDGHQVIACINRRYPHIPIMVVSGQDNMQDVSRALRGGACDYVIKPIRNWGEFHRVLQACLADEEEVAARRELDQHLRFFAHDDVAASHLLGAMSPPKAQRLGAWLASYESDSPLLIPEFFLMGERLLLVISELSVLDADATFMGAMMKCLLSGPYRQFQQGESQLLGAPGRVLEYLNWHLCDSGLKGSLNAAVLLFNAKEQSLIYANAGLASPHWLQQAEGLPLGLVKQSDYLTHQRGWRLPWEMAVKGDGGATLTIRLGWE</sequence>
<feature type="domain" description="Response regulatory" evidence="7">
    <location>
        <begin position="7"/>
        <end position="121"/>
    </location>
</feature>